<sequence>MRLSQALKHYDLIVENGPLGTRLKYDYGHTGNDFSKDSQSRKILTELYKGDIAIAREYNTPIIINAATFRTSRNHLATNGLIDFEQVKKINLNNLQVIIDLKKEVESDVTVILGAPLGSMFDAYSVENKPSIEEAYNYHKEQINLFKSMPVDFINIVTLPTLSEATGIARACDESGMEYTIGFILGNNGKLLDGTTLNEAITEIDSRTNHKPLGYLVTCTHSSVIELLDSNSKNINRLIGLQANGSCLSPTELAKLNKPVADEPEQFSQELKELKDKLNLKKLGGCCGTTKEHLSQIIQVSQYENRFVLS</sequence>
<evidence type="ECO:0000256" key="3">
    <source>
        <dbReference type="PROSITE-ProRule" id="PRU00333"/>
    </source>
</evidence>
<dbReference type="OrthoDB" id="9803687at2"/>
<dbReference type="RefSeq" id="WP_094090234.1">
    <property type="nucleotide sequence ID" value="NZ_CP016397.1"/>
</dbReference>
<dbReference type="KEGG" id="lcd:clem_02955"/>
<dbReference type="GO" id="GO:0032259">
    <property type="term" value="P:methylation"/>
    <property type="evidence" value="ECO:0007669"/>
    <property type="project" value="UniProtKB-KW"/>
</dbReference>
<evidence type="ECO:0000256" key="1">
    <source>
        <dbReference type="ARBA" id="ARBA00022603"/>
    </source>
</evidence>
<evidence type="ECO:0000256" key="2">
    <source>
        <dbReference type="ARBA" id="ARBA00022679"/>
    </source>
</evidence>
<keyword evidence="6" id="KW-1185">Reference proteome</keyword>
<dbReference type="EMBL" id="CP016397">
    <property type="protein sequence ID" value="ASQ45149.1"/>
    <property type="molecule type" value="Genomic_DNA"/>
</dbReference>
<dbReference type="Gene3D" id="3.20.20.330">
    <property type="entry name" value="Homocysteine-binding-like domain"/>
    <property type="match status" value="1"/>
</dbReference>
<dbReference type="PROSITE" id="PS50970">
    <property type="entry name" value="HCY"/>
    <property type="match status" value="1"/>
</dbReference>
<dbReference type="InterPro" id="IPR036589">
    <property type="entry name" value="HCY_dom_sf"/>
</dbReference>
<evidence type="ECO:0000313" key="5">
    <source>
        <dbReference type="EMBL" id="ASQ45149.1"/>
    </source>
</evidence>
<dbReference type="PANTHER" id="PTHR11103:SF18">
    <property type="entry name" value="SLR1189 PROTEIN"/>
    <property type="match status" value="1"/>
</dbReference>
<comment type="caution">
    <text evidence="3">Lacks conserved residue(s) required for the propagation of feature annotation.</text>
</comment>
<dbReference type="SUPFAM" id="SSF82282">
    <property type="entry name" value="Homocysteine S-methyltransferase"/>
    <property type="match status" value="1"/>
</dbReference>
<dbReference type="Pfam" id="PF02574">
    <property type="entry name" value="S-methyl_trans"/>
    <property type="match status" value="1"/>
</dbReference>
<dbReference type="InterPro" id="IPR003726">
    <property type="entry name" value="HCY_dom"/>
</dbReference>
<protein>
    <submittedName>
        <fullName evidence="5">Homocysteine methyltransferase</fullName>
    </submittedName>
</protein>
<feature type="domain" description="Hcy-binding" evidence="4">
    <location>
        <begin position="1"/>
        <end position="301"/>
    </location>
</feature>
<name>A0A222NZZ5_9GAMM</name>
<gene>
    <name evidence="5" type="ORF">clem_02955</name>
</gene>
<keyword evidence="2 5" id="KW-0808">Transferase</keyword>
<reference evidence="6" key="1">
    <citation type="submission" date="2016-07" db="EMBL/GenBank/DDBJ databases">
        <authorList>
            <person name="Florea S."/>
            <person name="Webb J.S."/>
            <person name="Jaromczyk J."/>
            <person name="Schardl C.L."/>
        </authorList>
    </citation>
    <scope>NUCLEOTIDE SEQUENCE [LARGE SCALE GENOMIC DNA]</scope>
    <source>
        <strain evidence="6">CDC-D5610</strain>
    </source>
</reference>
<evidence type="ECO:0000259" key="4">
    <source>
        <dbReference type="PROSITE" id="PS50970"/>
    </source>
</evidence>
<organism evidence="5 6">
    <name type="scientific">Legionella clemsonensis</name>
    <dbReference type="NCBI Taxonomy" id="1867846"/>
    <lineage>
        <taxon>Bacteria</taxon>
        <taxon>Pseudomonadati</taxon>
        <taxon>Pseudomonadota</taxon>
        <taxon>Gammaproteobacteria</taxon>
        <taxon>Legionellales</taxon>
        <taxon>Legionellaceae</taxon>
        <taxon>Legionella</taxon>
    </lineage>
</organism>
<dbReference type="GO" id="GO:0008168">
    <property type="term" value="F:methyltransferase activity"/>
    <property type="evidence" value="ECO:0007669"/>
    <property type="project" value="UniProtKB-KW"/>
</dbReference>
<dbReference type="PANTHER" id="PTHR11103">
    <property type="entry name" value="SLR1189 PROTEIN"/>
    <property type="match status" value="1"/>
</dbReference>
<dbReference type="Proteomes" id="UP000201728">
    <property type="component" value="Chromosome"/>
</dbReference>
<keyword evidence="1 5" id="KW-0489">Methyltransferase</keyword>
<accession>A0A222NZZ5</accession>
<proteinExistence type="predicted"/>
<evidence type="ECO:0000313" key="6">
    <source>
        <dbReference type="Proteomes" id="UP000201728"/>
    </source>
</evidence>
<dbReference type="AlphaFoldDB" id="A0A222NZZ5"/>